<gene>
    <name evidence="2" type="ORF">DM558_14695</name>
</gene>
<sequence>MQQIVGVLTIISGAMTCLGIITILFGILVLISGIRLFNSGSNLSMVATTADGKQLALALTNLASYWKWILINIIIIAVCIFVFFALFATILSIAVSSH</sequence>
<name>A0A451EQ35_9GAMM</name>
<organism evidence="2 3">
    <name type="scientific">Entomomonas moraniae</name>
    <dbReference type="NCBI Taxonomy" id="2213226"/>
    <lineage>
        <taxon>Bacteria</taxon>
        <taxon>Pseudomonadati</taxon>
        <taxon>Pseudomonadota</taxon>
        <taxon>Gammaproteobacteria</taxon>
        <taxon>Pseudomonadales</taxon>
        <taxon>Pseudomonadaceae</taxon>
        <taxon>Entomomonas</taxon>
    </lineage>
</organism>
<dbReference type="Pfam" id="PF17319">
    <property type="entry name" value="DUF5362"/>
    <property type="match status" value="1"/>
</dbReference>
<evidence type="ECO:0008006" key="4">
    <source>
        <dbReference type="Google" id="ProtNLM"/>
    </source>
</evidence>
<evidence type="ECO:0000313" key="2">
    <source>
        <dbReference type="EMBL" id="AZS51938.1"/>
    </source>
</evidence>
<evidence type="ECO:0000256" key="1">
    <source>
        <dbReference type="SAM" id="Phobius"/>
    </source>
</evidence>
<dbReference type="KEGG" id="emo:DM558_14695"/>
<accession>A0A451EQ35</accession>
<keyword evidence="1" id="KW-1133">Transmembrane helix</keyword>
<protein>
    <recommendedName>
        <fullName evidence="4">DUF5362 domain-containing protein</fullName>
    </recommendedName>
</protein>
<keyword evidence="1" id="KW-0812">Transmembrane</keyword>
<proteinExistence type="predicted"/>
<dbReference type="Proteomes" id="UP000273143">
    <property type="component" value="Chromosome"/>
</dbReference>
<reference evidence="3" key="1">
    <citation type="submission" date="2018-06" db="EMBL/GenBank/DDBJ databases">
        <title>Complete genome of Pseudomonas insecticola strain QZS01.</title>
        <authorList>
            <person name="Wang J."/>
            <person name="Su Q."/>
        </authorList>
    </citation>
    <scope>NUCLEOTIDE SEQUENCE [LARGE SCALE GENOMIC DNA]</scope>
    <source>
        <strain evidence="3">QZS01</strain>
    </source>
</reference>
<feature type="transmembrane region" description="Helical" evidence="1">
    <location>
        <begin position="7"/>
        <end position="34"/>
    </location>
</feature>
<keyword evidence="1" id="KW-0472">Membrane</keyword>
<evidence type="ECO:0000313" key="3">
    <source>
        <dbReference type="Proteomes" id="UP000273143"/>
    </source>
</evidence>
<keyword evidence="3" id="KW-1185">Reference proteome</keyword>
<dbReference type="AlphaFoldDB" id="A0A451EQ35"/>
<dbReference type="EMBL" id="CP029822">
    <property type="protein sequence ID" value="AZS51938.1"/>
    <property type="molecule type" value="Genomic_DNA"/>
</dbReference>
<feature type="transmembrane region" description="Helical" evidence="1">
    <location>
        <begin position="69"/>
        <end position="95"/>
    </location>
</feature>
<dbReference type="InterPro" id="IPR035287">
    <property type="entry name" value="DUF5362"/>
</dbReference>